<protein>
    <recommendedName>
        <fullName evidence="2">HECT-type E3 ubiquitin transferase</fullName>
        <ecNumber evidence="2">2.3.2.26</ecNumber>
    </recommendedName>
</protein>
<proteinExistence type="predicted"/>
<feature type="domain" description="HECT" evidence="6">
    <location>
        <begin position="465"/>
        <end position="849"/>
    </location>
</feature>
<dbReference type="InterPro" id="IPR035983">
    <property type="entry name" value="Hect_E3_ubiquitin_ligase"/>
</dbReference>
<dbReference type="GO" id="GO:0000209">
    <property type="term" value="P:protein polyubiquitination"/>
    <property type="evidence" value="ECO:0007669"/>
    <property type="project" value="InterPro"/>
</dbReference>
<dbReference type="InterPro" id="IPR000569">
    <property type="entry name" value="HECT_dom"/>
</dbReference>
<reference evidence="7" key="2">
    <citation type="journal article" date="2022" name="Microb. Genom.">
        <title>A chromosome-scale genome assembly of the tomato pathogen Cladosporium fulvum reveals a compartmentalized genome architecture and the presence of a dispensable chromosome.</title>
        <authorList>
            <person name="Zaccaron A.Z."/>
            <person name="Chen L.H."/>
            <person name="Samaras A."/>
            <person name="Stergiopoulos I."/>
        </authorList>
    </citation>
    <scope>NUCLEOTIDE SEQUENCE</scope>
    <source>
        <strain evidence="7">Race5_Kim</strain>
    </source>
</reference>
<dbReference type="GO" id="GO:0061630">
    <property type="term" value="F:ubiquitin protein ligase activity"/>
    <property type="evidence" value="ECO:0007669"/>
    <property type="project" value="UniProtKB-EC"/>
</dbReference>
<dbReference type="EC" id="2.3.2.26" evidence="2"/>
<sequence>MESTNGNPAVGELVEIVSRYTHQLLYGCRSPDCTEVVCVSGNTNTNTTTTTRKPVRRHKPRTAIATAIGLAGQQKPQTHFCKHNASDGDKLVAEDESPRDPSSLIQLLCDTKSIQQLMTTPLDIKLLPDLEELRRRHALLRGLLQSAGQVSPLPSNAFVDNSALADGLGEASMLWLIQRLPPTRPAPWIMINRDVISKGLAYPQKNESMPSDDSYNRWTAILDILNHEPYLRLFQSTMTVVGRRTHLEEVLRRRDPKHELYPSAGRAPLAWLVASALGAVGGEDARYRLLVPFSIMVWLKRLFAQQWSSQPAFVSGGTIHGILELFRHLHHNICQGSLQNTPGCLVPDEIFEMSLLNAQVDTLSMARSYMDWDAENGNRHHVMEYPMLFSMKQLSLHFRAICHLIMKDAHSLTDAAVKLRERSGVHMEEDELSNQVRSSEQPYLLISVSRDRVLEDTWTQLWQRRKNELRRPLRVRLGEASELLEVGQDLGGVQIEFFNLVCREVSAVQTQMFITDTESGISYFRPGSLQPLYMFELFGLVVALALYNGIALPVRLPKVLYMLLSHPKDAGDSPLKTVDVRLQDLDDRWSHEVQSLQSIMHGDVGYLDYSFPFEANGLQMSVRYPDLLRKQDGKHRIQVSDMTLIDGGQPANKDCDPSRLDWPGWLVSDMGQAEDVTSGNKAQYVKQYKLHLHYGSVAPQVDAFIRGFYNSGLIPPKALKIFQPHQLKVHLEGSDHLDIDDLRAATRYDGYDAKSKYIQTFWRVVSAWPQKKQKRLLKFVTAAERIPITGASQLTFVIKRLPGSGNLETLPTSSTCFGTLTLPKYPSAEILGQKLSLALQYAGEGFGNS</sequence>
<evidence type="ECO:0000259" key="6">
    <source>
        <dbReference type="PROSITE" id="PS50237"/>
    </source>
</evidence>
<evidence type="ECO:0000313" key="7">
    <source>
        <dbReference type="EMBL" id="UJO10862.1"/>
    </source>
</evidence>
<dbReference type="PANTHER" id="PTHR45700">
    <property type="entry name" value="UBIQUITIN-PROTEIN LIGASE E3C"/>
    <property type="match status" value="1"/>
</dbReference>
<dbReference type="GeneID" id="71980353"/>
<evidence type="ECO:0000256" key="3">
    <source>
        <dbReference type="ARBA" id="ARBA00022679"/>
    </source>
</evidence>
<name>A0A9Q8P2N8_PASFU</name>
<dbReference type="InterPro" id="IPR032353">
    <property type="entry name" value="AZUL"/>
</dbReference>
<keyword evidence="8" id="KW-1185">Reference proteome</keyword>
<dbReference type="Gene3D" id="3.90.1750.10">
    <property type="entry name" value="Hect, E3 ligase catalytic domains"/>
    <property type="match status" value="1"/>
</dbReference>
<dbReference type="Gene3D" id="6.10.130.10">
    <property type="entry name" value="Ubiquitin-protein ligase E3A, N-terminal zinc-binding domain (AZUL)"/>
    <property type="match status" value="1"/>
</dbReference>
<dbReference type="KEGG" id="ffu:CLAFUR5_00475"/>
<dbReference type="SUPFAM" id="SSF56204">
    <property type="entry name" value="Hect, E3 ligase catalytic domain"/>
    <property type="match status" value="1"/>
</dbReference>
<dbReference type="AlphaFoldDB" id="A0A9Q8P2N8"/>
<comment type="catalytic activity">
    <reaction evidence="1">
        <text>S-ubiquitinyl-[E2 ubiquitin-conjugating enzyme]-L-cysteine + [acceptor protein]-L-lysine = [E2 ubiquitin-conjugating enzyme]-L-cysteine + N(6)-ubiquitinyl-[acceptor protein]-L-lysine.</text>
        <dbReference type="EC" id="2.3.2.26"/>
    </reaction>
</comment>
<dbReference type="InterPro" id="IPR042556">
    <property type="entry name" value="AZUL_sf"/>
</dbReference>
<dbReference type="OMA" id="APWIMIN"/>
<evidence type="ECO:0000256" key="5">
    <source>
        <dbReference type="PROSITE-ProRule" id="PRU00104"/>
    </source>
</evidence>
<dbReference type="EMBL" id="CP090163">
    <property type="protein sequence ID" value="UJO10862.1"/>
    <property type="molecule type" value="Genomic_DNA"/>
</dbReference>
<dbReference type="Pfam" id="PF16558">
    <property type="entry name" value="AZUL"/>
    <property type="match status" value="1"/>
</dbReference>
<evidence type="ECO:0000313" key="8">
    <source>
        <dbReference type="Proteomes" id="UP000756132"/>
    </source>
</evidence>
<dbReference type="SMART" id="SM00119">
    <property type="entry name" value="HECTc"/>
    <property type="match status" value="1"/>
</dbReference>
<reference evidence="7" key="1">
    <citation type="submission" date="2021-12" db="EMBL/GenBank/DDBJ databases">
        <authorList>
            <person name="Zaccaron A."/>
            <person name="Stergiopoulos I."/>
        </authorList>
    </citation>
    <scope>NUCLEOTIDE SEQUENCE</scope>
    <source>
        <strain evidence="7">Race5_Kim</strain>
    </source>
</reference>
<dbReference type="Pfam" id="PF00632">
    <property type="entry name" value="HECT"/>
    <property type="match status" value="1"/>
</dbReference>
<feature type="active site" description="Glycyl thioester intermediate" evidence="5">
    <location>
        <position position="816"/>
    </location>
</feature>
<dbReference type="Gene3D" id="3.30.2160.10">
    <property type="entry name" value="Hect, E3 ligase catalytic domain"/>
    <property type="match status" value="1"/>
</dbReference>
<evidence type="ECO:0000256" key="2">
    <source>
        <dbReference type="ARBA" id="ARBA00012485"/>
    </source>
</evidence>
<keyword evidence="3" id="KW-0808">Transferase</keyword>
<dbReference type="PROSITE" id="PS50237">
    <property type="entry name" value="HECT"/>
    <property type="match status" value="1"/>
</dbReference>
<dbReference type="Gene3D" id="3.30.2410.10">
    <property type="entry name" value="Hect, E3 ligase catalytic domain"/>
    <property type="match status" value="1"/>
</dbReference>
<accession>A0A9Q8P2N8</accession>
<dbReference type="OrthoDB" id="5981550at2759"/>
<dbReference type="InterPro" id="IPR044611">
    <property type="entry name" value="E3A/B/C-like"/>
</dbReference>
<gene>
    <name evidence="7" type="ORF">CLAFUR5_00475</name>
</gene>
<evidence type="ECO:0000256" key="4">
    <source>
        <dbReference type="ARBA" id="ARBA00022786"/>
    </source>
</evidence>
<keyword evidence="4 5" id="KW-0833">Ubl conjugation pathway</keyword>
<evidence type="ECO:0000256" key="1">
    <source>
        <dbReference type="ARBA" id="ARBA00000885"/>
    </source>
</evidence>
<organism evidence="7 8">
    <name type="scientific">Passalora fulva</name>
    <name type="common">Tomato leaf mold</name>
    <name type="synonym">Cladosporium fulvum</name>
    <dbReference type="NCBI Taxonomy" id="5499"/>
    <lineage>
        <taxon>Eukaryota</taxon>
        <taxon>Fungi</taxon>
        <taxon>Dikarya</taxon>
        <taxon>Ascomycota</taxon>
        <taxon>Pezizomycotina</taxon>
        <taxon>Dothideomycetes</taxon>
        <taxon>Dothideomycetidae</taxon>
        <taxon>Mycosphaerellales</taxon>
        <taxon>Mycosphaerellaceae</taxon>
        <taxon>Fulvia</taxon>
    </lineage>
</organism>
<dbReference type="Proteomes" id="UP000756132">
    <property type="component" value="Chromosome 1"/>
</dbReference>
<dbReference type="RefSeq" id="XP_047755228.1">
    <property type="nucleotide sequence ID" value="XM_047899623.1"/>
</dbReference>